<keyword evidence="1" id="KW-1133">Transmembrane helix</keyword>
<evidence type="ECO:0000313" key="3">
    <source>
        <dbReference type="Proteomes" id="UP001183390"/>
    </source>
</evidence>
<feature type="transmembrane region" description="Helical" evidence="1">
    <location>
        <begin position="59"/>
        <end position="80"/>
    </location>
</feature>
<comment type="caution">
    <text evidence="2">The sequence shown here is derived from an EMBL/GenBank/DDBJ whole genome shotgun (WGS) entry which is preliminary data.</text>
</comment>
<keyword evidence="3" id="KW-1185">Reference proteome</keyword>
<dbReference type="EMBL" id="JAVREP010000007">
    <property type="protein sequence ID" value="MDT0329357.1"/>
    <property type="molecule type" value="Genomic_DNA"/>
</dbReference>
<keyword evidence="1" id="KW-0472">Membrane</keyword>
<evidence type="ECO:0000313" key="2">
    <source>
        <dbReference type="EMBL" id="MDT0329357.1"/>
    </source>
</evidence>
<feature type="transmembrane region" description="Helical" evidence="1">
    <location>
        <begin position="12"/>
        <end position="39"/>
    </location>
</feature>
<evidence type="ECO:0000256" key="1">
    <source>
        <dbReference type="SAM" id="Phobius"/>
    </source>
</evidence>
<name>A0ABU2M9L7_9ACTN</name>
<proteinExistence type="predicted"/>
<sequence length="142" mass="14953">MNPPMPGPLKAARIILFVTAGLVGVSLVMSLLSLFFLLGAPEQEQRRLLAESGTDLGEILLRFALGLLSAVALATAGVLLPKGGRRAHLLARLLVGGAALVTIVGAVLTDRAAAMVVLSPLVVLILLQLRASHEWFVETERT</sequence>
<feature type="transmembrane region" description="Helical" evidence="1">
    <location>
        <begin position="89"/>
        <end position="108"/>
    </location>
</feature>
<keyword evidence="1" id="KW-0812">Transmembrane</keyword>
<dbReference type="Proteomes" id="UP001183390">
    <property type="component" value="Unassembled WGS sequence"/>
</dbReference>
<gene>
    <name evidence="2" type="ORF">RM479_13125</name>
</gene>
<organism evidence="2 3">
    <name type="scientific">Nocardiopsis lambiniae</name>
    <dbReference type="NCBI Taxonomy" id="3075539"/>
    <lineage>
        <taxon>Bacteria</taxon>
        <taxon>Bacillati</taxon>
        <taxon>Actinomycetota</taxon>
        <taxon>Actinomycetes</taxon>
        <taxon>Streptosporangiales</taxon>
        <taxon>Nocardiopsidaceae</taxon>
        <taxon>Nocardiopsis</taxon>
    </lineage>
</organism>
<reference evidence="3" key="1">
    <citation type="submission" date="2023-07" db="EMBL/GenBank/DDBJ databases">
        <title>30 novel species of actinomycetes from the DSMZ collection.</title>
        <authorList>
            <person name="Nouioui I."/>
        </authorList>
    </citation>
    <scope>NUCLEOTIDE SEQUENCE [LARGE SCALE GENOMIC DNA]</scope>
    <source>
        <strain evidence="3">DSM 44743</strain>
    </source>
</reference>
<protein>
    <recommendedName>
        <fullName evidence="4">DUF4345 domain-containing protein</fullName>
    </recommendedName>
</protein>
<accession>A0ABU2M9L7</accession>
<evidence type="ECO:0008006" key="4">
    <source>
        <dbReference type="Google" id="ProtNLM"/>
    </source>
</evidence>
<dbReference type="RefSeq" id="WP_311512004.1">
    <property type="nucleotide sequence ID" value="NZ_JAVREP010000007.1"/>
</dbReference>